<sequence>MLIRSILLASALALPQASHADPVPKDKLHYVGEWTGKQMRLQIEKDGKIQYERIRESKRVDLNIELKGFNGDSFDAGFSLIRSTFLVNKPPHRAGGVWKMIVDGVELIKIE</sequence>
<dbReference type="Proteomes" id="UP001198701">
    <property type="component" value="Unassembled WGS sequence"/>
</dbReference>
<protein>
    <submittedName>
        <fullName evidence="2">Uncharacterized protein</fullName>
    </submittedName>
</protein>
<organism evidence="2 3">
    <name type="scientific">Massilia agrisoli</name>
    <dbReference type="NCBI Taxonomy" id="2892444"/>
    <lineage>
        <taxon>Bacteria</taxon>
        <taxon>Pseudomonadati</taxon>
        <taxon>Pseudomonadota</taxon>
        <taxon>Betaproteobacteria</taxon>
        <taxon>Burkholderiales</taxon>
        <taxon>Oxalobacteraceae</taxon>
        <taxon>Telluria group</taxon>
        <taxon>Massilia</taxon>
    </lineage>
</organism>
<keyword evidence="1" id="KW-0732">Signal</keyword>
<gene>
    <name evidence="2" type="ORF">LMJ30_18940</name>
</gene>
<feature type="chain" id="PRO_5046348257" evidence="1">
    <location>
        <begin position="21"/>
        <end position="111"/>
    </location>
</feature>
<dbReference type="EMBL" id="JAJHPV010000021">
    <property type="protein sequence ID" value="MCC6073012.1"/>
    <property type="molecule type" value="Genomic_DNA"/>
</dbReference>
<evidence type="ECO:0000313" key="2">
    <source>
        <dbReference type="EMBL" id="MCC6073012.1"/>
    </source>
</evidence>
<name>A0ABS8IWK2_9BURK</name>
<keyword evidence="3" id="KW-1185">Reference proteome</keyword>
<reference evidence="2 3" key="1">
    <citation type="submission" date="2021-11" db="EMBL/GenBank/DDBJ databases">
        <authorList>
            <person name="Huq M.A."/>
        </authorList>
    </citation>
    <scope>NUCLEOTIDE SEQUENCE [LARGE SCALE GENOMIC DNA]</scope>
    <source>
        <strain evidence="2 3">MAHUQ-52</strain>
    </source>
</reference>
<comment type="caution">
    <text evidence="2">The sequence shown here is derived from an EMBL/GenBank/DDBJ whole genome shotgun (WGS) entry which is preliminary data.</text>
</comment>
<accession>A0ABS8IWK2</accession>
<evidence type="ECO:0000256" key="1">
    <source>
        <dbReference type="SAM" id="SignalP"/>
    </source>
</evidence>
<proteinExistence type="predicted"/>
<evidence type="ECO:0000313" key="3">
    <source>
        <dbReference type="Proteomes" id="UP001198701"/>
    </source>
</evidence>
<dbReference type="RefSeq" id="WP_229434087.1">
    <property type="nucleotide sequence ID" value="NZ_JAJHPV010000021.1"/>
</dbReference>
<feature type="signal peptide" evidence="1">
    <location>
        <begin position="1"/>
        <end position="20"/>
    </location>
</feature>